<keyword evidence="18 24" id="KW-0472">Membrane</keyword>
<dbReference type="Pfam" id="PF00560">
    <property type="entry name" value="LRR_1"/>
    <property type="match status" value="4"/>
</dbReference>
<keyword evidence="19" id="KW-0675">Receptor</keyword>
<protein>
    <recommendedName>
        <fullName evidence="4">non-specific serine/threonine protein kinase</fullName>
        <ecNumber evidence="4">2.7.11.1</ecNumber>
    </recommendedName>
</protein>
<evidence type="ECO:0000256" key="10">
    <source>
        <dbReference type="ARBA" id="ARBA00022679"/>
    </source>
</evidence>
<evidence type="ECO:0000256" key="20">
    <source>
        <dbReference type="ARBA" id="ARBA00023180"/>
    </source>
</evidence>
<dbReference type="SMART" id="SM00369">
    <property type="entry name" value="LRR_TYP"/>
    <property type="match status" value="8"/>
</dbReference>
<dbReference type="PANTHER" id="PTHR48056">
    <property type="entry name" value="LRR RECEPTOR-LIKE SERINE/THREONINE-PROTEIN KINASE-RELATED"/>
    <property type="match status" value="1"/>
</dbReference>
<dbReference type="InterPro" id="IPR032675">
    <property type="entry name" value="LRR_dom_sf"/>
</dbReference>
<comment type="similarity">
    <text evidence="3">Belongs to the RLP family.</text>
</comment>
<dbReference type="GO" id="GO:0009414">
    <property type="term" value="P:response to water deprivation"/>
    <property type="evidence" value="ECO:0007669"/>
    <property type="project" value="UniProtKB-ARBA"/>
</dbReference>
<dbReference type="PROSITE" id="PS00108">
    <property type="entry name" value="PROTEIN_KINASE_ST"/>
    <property type="match status" value="1"/>
</dbReference>
<evidence type="ECO:0000256" key="8">
    <source>
        <dbReference type="ARBA" id="ARBA00022553"/>
    </source>
</evidence>
<evidence type="ECO:0000256" key="22">
    <source>
        <dbReference type="ARBA" id="ARBA00048679"/>
    </source>
</evidence>
<keyword evidence="6" id="KW-1003">Cell membrane</keyword>
<dbReference type="OrthoDB" id="1896041at2759"/>
<dbReference type="AlphaFoldDB" id="A0A371IFG7"/>
<sequence length="1095" mass="119968">MDLPFLLPSFLFFFFFFFTSHHANALNDALSLLTFKRFVYSDPSNLLAGWTNNTSSNLCHWHGVACGGGGSLSGRVTTLNITGLRGGELSPSVGDVSELRVLSLAGNMFSGEIPASIGNLRFLEALELQGNNFSGRVPNQMNFTFLQSLQIVNLSGNAFSGSIPSELIGSESVKIVDLSNNQFSGAVPVNGSCDSLKHLKLSHNFLTGEIPPQIGKCRNLRTLLVDGNILEGRIPSEIGHVVELRVLDVSRNSLTGRVPKELANCVKLSVLVLTDLLEDRNGGGLEDGFRGEFNAFVGNMPHQVLLLSSLRVLWAPRANLGGRLPSGWSDLCSLRVLNLAQNYVTGVVPERLGLCRNLSFLDLSSNDLVGYLPSLQLQVPCMVYFNVSRNNISGVLQGFRNGSCRVSALDPSFVELDGYYDYAYFNFPVWRFQKNALVGLGFEETNTTVVSHDFSWNGFVGSLPLFSLGDNLFTANSKVSYVLSLNNNKFNGTLPYQLVSNCNDLKALSINLSVNQLSSGNLQASLFGCLKLTDFEAAYNQIDGSIGAGVGNLMMLRHLDLSGNKLSGSLPNQLGNLQNMKWMFLGGNNLTGEIPSQLGQLTSLAVLNLSHNALVGTIPASLSKAKSLEKLFLDHNNLSGEIPLTFSTLSNLVQLDVSFNNLSGHIPQLQHPSDCDSYKGNAHLHSCPDASSDSPASLPVPLEIQHTHRQRKLRTLVIAVVTSASVALCTLLGIVLVIFSGRSKFGRLSSIRRRQVVTFQDVPTELSYDSVVTATGNFSIRYLIGTGGFGSTYKAELSPGFLVAIKRLSIGRFQGIQQFETEIKTLGRIRHKNLVTLIGYYVGKAEMFLIYNYLSGGNLEAFIHDRSGKKVQWPVIYKIAKDIADALAFLHYSCVPRIVHRDIKPSNILLDEDLNAYLSDFGLARLLEVSETHATTDVAGTFGYVAPEYATTCRVSDKADVYSFGVVLLELMSGRKSLDPSFSEYGNGFNIVPWAELLMTEGRCSELFSSTLWEAGPKEKLLGLLKLALTCTEETLSIRPSMKLMTCKMLQDQQLQSPYHDQLYIATWNLIIVASKHMSCSCYYKAYVPPFTFVQ</sequence>
<evidence type="ECO:0000256" key="15">
    <source>
        <dbReference type="ARBA" id="ARBA00022777"/>
    </source>
</evidence>
<dbReference type="Gene3D" id="3.30.200.20">
    <property type="entry name" value="Phosphorylase Kinase, domain 1"/>
    <property type="match status" value="1"/>
</dbReference>
<evidence type="ECO:0000256" key="21">
    <source>
        <dbReference type="ARBA" id="ARBA00047899"/>
    </source>
</evidence>
<feature type="domain" description="Protein kinase" evidence="26">
    <location>
        <begin position="778"/>
        <end position="1063"/>
    </location>
</feature>
<keyword evidence="17 24" id="KW-1133">Transmembrane helix</keyword>
<feature type="binding site" evidence="23">
    <location>
        <position position="806"/>
    </location>
    <ligand>
        <name>ATP</name>
        <dbReference type="ChEBI" id="CHEBI:30616"/>
    </ligand>
</feature>
<feature type="chain" id="PRO_5016712256" description="non-specific serine/threonine protein kinase" evidence="25">
    <location>
        <begin position="26"/>
        <end position="1095"/>
    </location>
</feature>
<keyword evidence="11 24" id="KW-0812">Transmembrane</keyword>
<dbReference type="Pfam" id="PF00069">
    <property type="entry name" value="Pkinase"/>
    <property type="match status" value="1"/>
</dbReference>
<keyword evidence="9" id="KW-0433">Leucine-rich repeat</keyword>
<keyword evidence="16 23" id="KW-0067">ATP-binding</keyword>
<dbReference type="PROSITE" id="PS50011">
    <property type="entry name" value="PROTEIN_KINASE_DOM"/>
    <property type="match status" value="1"/>
</dbReference>
<dbReference type="SMART" id="SM00220">
    <property type="entry name" value="S_TKc"/>
    <property type="match status" value="1"/>
</dbReference>
<evidence type="ECO:0000256" key="14">
    <source>
        <dbReference type="ARBA" id="ARBA00022741"/>
    </source>
</evidence>
<dbReference type="InterPro" id="IPR003591">
    <property type="entry name" value="Leu-rich_rpt_typical-subtyp"/>
</dbReference>
<dbReference type="GO" id="GO:0009945">
    <property type="term" value="P:radial axis specification"/>
    <property type="evidence" value="ECO:0007669"/>
    <property type="project" value="UniProtKB-ARBA"/>
</dbReference>
<dbReference type="InterPro" id="IPR011009">
    <property type="entry name" value="Kinase-like_dom_sf"/>
</dbReference>
<feature type="signal peptide" evidence="25">
    <location>
        <begin position="1"/>
        <end position="25"/>
    </location>
</feature>
<evidence type="ECO:0000256" key="1">
    <source>
        <dbReference type="ARBA" id="ARBA00004251"/>
    </source>
</evidence>
<keyword evidence="13" id="KW-0677">Repeat</keyword>
<dbReference type="InterPro" id="IPR050647">
    <property type="entry name" value="Plant_LRR-RLKs"/>
</dbReference>
<dbReference type="InterPro" id="IPR055414">
    <property type="entry name" value="LRR_R13L4/SHOC2-like"/>
</dbReference>
<keyword evidence="8" id="KW-0597">Phosphoprotein</keyword>
<comment type="catalytic activity">
    <reaction evidence="21">
        <text>L-threonyl-[protein] + ATP = O-phospho-L-threonyl-[protein] + ADP + H(+)</text>
        <dbReference type="Rhea" id="RHEA:46608"/>
        <dbReference type="Rhea" id="RHEA-COMP:11060"/>
        <dbReference type="Rhea" id="RHEA-COMP:11605"/>
        <dbReference type="ChEBI" id="CHEBI:15378"/>
        <dbReference type="ChEBI" id="CHEBI:30013"/>
        <dbReference type="ChEBI" id="CHEBI:30616"/>
        <dbReference type="ChEBI" id="CHEBI:61977"/>
        <dbReference type="ChEBI" id="CHEBI:456216"/>
        <dbReference type="EC" id="2.7.11.1"/>
    </reaction>
</comment>
<evidence type="ECO:0000256" key="19">
    <source>
        <dbReference type="ARBA" id="ARBA00023170"/>
    </source>
</evidence>
<dbReference type="EMBL" id="QJKJ01000196">
    <property type="protein sequence ID" value="RDY13802.1"/>
    <property type="molecule type" value="Genomic_DNA"/>
</dbReference>
<feature type="non-terminal residue" evidence="27">
    <location>
        <position position="1"/>
    </location>
</feature>
<feature type="transmembrane region" description="Helical" evidence="24">
    <location>
        <begin position="716"/>
        <end position="739"/>
    </location>
</feature>
<comment type="similarity">
    <text evidence="2">Belongs to the protein kinase superfamily. Ser/Thr protein kinase family.</text>
</comment>
<evidence type="ECO:0000256" key="2">
    <source>
        <dbReference type="ARBA" id="ARBA00008684"/>
    </source>
</evidence>
<dbReference type="GO" id="GO:0005524">
    <property type="term" value="F:ATP binding"/>
    <property type="evidence" value="ECO:0007669"/>
    <property type="project" value="UniProtKB-UniRule"/>
</dbReference>
<dbReference type="PROSITE" id="PS00107">
    <property type="entry name" value="PROTEIN_KINASE_ATP"/>
    <property type="match status" value="1"/>
</dbReference>
<dbReference type="PANTHER" id="PTHR48056:SF63">
    <property type="entry name" value="PROTEIN KINASE DOMAIN-CONTAINING PROTEIN"/>
    <property type="match status" value="1"/>
</dbReference>
<proteinExistence type="inferred from homology"/>
<evidence type="ECO:0000256" key="25">
    <source>
        <dbReference type="SAM" id="SignalP"/>
    </source>
</evidence>
<evidence type="ECO:0000256" key="13">
    <source>
        <dbReference type="ARBA" id="ARBA00022737"/>
    </source>
</evidence>
<organism evidence="27 28">
    <name type="scientific">Mucuna pruriens</name>
    <name type="common">Velvet bean</name>
    <name type="synonym">Dolichos pruriens</name>
    <dbReference type="NCBI Taxonomy" id="157652"/>
    <lineage>
        <taxon>Eukaryota</taxon>
        <taxon>Viridiplantae</taxon>
        <taxon>Streptophyta</taxon>
        <taxon>Embryophyta</taxon>
        <taxon>Tracheophyta</taxon>
        <taxon>Spermatophyta</taxon>
        <taxon>Magnoliopsida</taxon>
        <taxon>eudicotyledons</taxon>
        <taxon>Gunneridae</taxon>
        <taxon>Pentapetalae</taxon>
        <taxon>rosids</taxon>
        <taxon>fabids</taxon>
        <taxon>Fabales</taxon>
        <taxon>Fabaceae</taxon>
        <taxon>Papilionoideae</taxon>
        <taxon>50 kb inversion clade</taxon>
        <taxon>NPAAA clade</taxon>
        <taxon>indigoferoid/millettioid clade</taxon>
        <taxon>Phaseoleae</taxon>
        <taxon>Mucuna</taxon>
    </lineage>
</organism>
<dbReference type="EC" id="2.7.11.1" evidence="4"/>
<evidence type="ECO:0000256" key="23">
    <source>
        <dbReference type="PROSITE-ProRule" id="PRU10141"/>
    </source>
</evidence>
<dbReference type="GO" id="GO:0005886">
    <property type="term" value="C:plasma membrane"/>
    <property type="evidence" value="ECO:0007669"/>
    <property type="project" value="UniProtKB-SubCell"/>
</dbReference>
<reference evidence="27" key="1">
    <citation type="submission" date="2018-05" db="EMBL/GenBank/DDBJ databases">
        <title>Draft genome of Mucuna pruriens seed.</title>
        <authorList>
            <person name="Nnadi N.E."/>
            <person name="Vos R."/>
            <person name="Hasami M.H."/>
            <person name="Devisetty U.K."/>
            <person name="Aguiy J.C."/>
        </authorList>
    </citation>
    <scope>NUCLEOTIDE SEQUENCE [LARGE SCALE GENOMIC DNA]</scope>
    <source>
        <strain evidence="27">JCA_2017</strain>
    </source>
</reference>
<dbReference type="SUPFAM" id="SSF52047">
    <property type="entry name" value="RNI-like"/>
    <property type="match status" value="1"/>
</dbReference>
<evidence type="ECO:0000256" key="18">
    <source>
        <dbReference type="ARBA" id="ARBA00023136"/>
    </source>
</evidence>
<dbReference type="Proteomes" id="UP000257109">
    <property type="component" value="Unassembled WGS sequence"/>
</dbReference>
<evidence type="ECO:0000256" key="12">
    <source>
        <dbReference type="ARBA" id="ARBA00022729"/>
    </source>
</evidence>
<evidence type="ECO:0000256" key="3">
    <source>
        <dbReference type="ARBA" id="ARBA00009592"/>
    </source>
</evidence>
<dbReference type="GO" id="GO:0004674">
    <property type="term" value="F:protein serine/threonine kinase activity"/>
    <property type="evidence" value="ECO:0007669"/>
    <property type="project" value="UniProtKB-KW"/>
</dbReference>
<dbReference type="FunFam" id="1.10.510.10:FF:000192">
    <property type="entry name" value="LRR receptor-like serine/threonine-protein kinase RPK2"/>
    <property type="match status" value="1"/>
</dbReference>
<keyword evidence="12 25" id="KW-0732">Signal</keyword>
<evidence type="ECO:0000313" key="28">
    <source>
        <dbReference type="Proteomes" id="UP000257109"/>
    </source>
</evidence>
<evidence type="ECO:0000256" key="9">
    <source>
        <dbReference type="ARBA" id="ARBA00022614"/>
    </source>
</evidence>
<keyword evidence="14 23" id="KW-0547">Nucleotide-binding</keyword>
<keyword evidence="28" id="KW-1185">Reference proteome</keyword>
<accession>A0A371IFG7</accession>
<evidence type="ECO:0000256" key="24">
    <source>
        <dbReference type="SAM" id="Phobius"/>
    </source>
</evidence>
<name>A0A371IFG7_MUCPR</name>
<dbReference type="InterPro" id="IPR013210">
    <property type="entry name" value="LRR_N_plant-typ"/>
</dbReference>
<keyword evidence="20" id="KW-0325">Glycoprotein</keyword>
<dbReference type="InterPro" id="IPR001611">
    <property type="entry name" value="Leu-rich_rpt"/>
</dbReference>
<dbReference type="Pfam" id="PF23598">
    <property type="entry name" value="LRR_14"/>
    <property type="match status" value="1"/>
</dbReference>
<dbReference type="Gene3D" id="3.80.10.10">
    <property type="entry name" value="Ribonuclease Inhibitor"/>
    <property type="match status" value="4"/>
</dbReference>
<keyword evidence="5" id="KW-0217">Developmental protein</keyword>
<dbReference type="GO" id="GO:0009409">
    <property type="term" value="P:response to cold"/>
    <property type="evidence" value="ECO:0007669"/>
    <property type="project" value="UniProtKB-ARBA"/>
</dbReference>
<dbReference type="Gene3D" id="1.10.510.10">
    <property type="entry name" value="Transferase(Phosphotransferase) domain 1"/>
    <property type="match status" value="1"/>
</dbReference>
<dbReference type="PRINTS" id="PR00019">
    <property type="entry name" value="LEURICHRPT"/>
</dbReference>
<dbReference type="GO" id="GO:0009942">
    <property type="term" value="P:longitudinal axis specification"/>
    <property type="evidence" value="ECO:0007669"/>
    <property type="project" value="UniProtKB-ARBA"/>
</dbReference>
<evidence type="ECO:0000256" key="16">
    <source>
        <dbReference type="ARBA" id="ARBA00022840"/>
    </source>
</evidence>
<evidence type="ECO:0000256" key="4">
    <source>
        <dbReference type="ARBA" id="ARBA00012513"/>
    </source>
</evidence>
<comment type="caution">
    <text evidence="27">The sequence shown here is derived from an EMBL/GenBank/DDBJ whole genome shotgun (WGS) entry which is preliminary data.</text>
</comment>
<gene>
    <name evidence="27" type="primary">RPK2</name>
    <name evidence="27" type="ORF">CR513_01227</name>
</gene>
<dbReference type="FunFam" id="3.80.10.10:FF:000041">
    <property type="entry name" value="LRR receptor-like serine/threonine-protein kinase ERECTA"/>
    <property type="match status" value="1"/>
</dbReference>
<dbReference type="InterPro" id="IPR000719">
    <property type="entry name" value="Prot_kinase_dom"/>
</dbReference>
<dbReference type="SUPFAM" id="SSF52058">
    <property type="entry name" value="L domain-like"/>
    <property type="match status" value="1"/>
</dbReference>
<dbReference type="PROSITE" id="PS51450">
    <property type="entry name" value="LRR"/>
    <property type="match status" value="1"/>
</dbReference>
<dbReference type="SUPFAM" id="SSF56112">
    <property type="entry name" value="Protein kinase-like (PK-like)"/>
    <property type="match status" value="1"/>
</dbReference>
<evidence type="ECO:0000313" key="27">
    <source>
        <dbReference type="EMBL" id="RDY13802.1"/>
    </source>
</evidence>
<evidence type="ECO:0000256" key="7">
    <source>
        <dbReference type="ARBA" id="ARBA00022527"/>
    </source>
</evidence>
<dbReference type="FunFam" id="3.80.10.10:FF:000275">
    <property type="entry name" value="Leucine-rich repeat receptor-like protein kinase"/>
    <property type="match status" value="1"/>
</dbReference>
<evidence type="ECO:0000256" key="6">
    <source>
        <dbReference type="ARBA" id="ARBA00022475"/>
    </source>
</evidence>
<dbReference type="InterPro" id="IPR017441">
    <property type="entry name" value="Protein_kinase_ATP_BS"/>
</dbReference>
<dbReference type="GO" id="GO:0048508">
    <property type="term" value="P:embryonic meristem development"/>
    <property type="evidence" value="ECO:0007669"/>
    <property type="project" value="UniProtKB-ARBA"/>
</dbReference>
<keyword evidence="10" id="KW-0808">Transferase</keyword>
<comment type="catalytic activity">
    <reaction evidence="22">
        <text>L-seryl-[protein] + ATP = O-phospho-L-seryl-[protein] + ADP + H(+)</text>
        <dbReference type="Rhea" id="RHEA:17989"/>
        <dbReference type="Rhea" id="RHEA-COMP:9863"/>
        <dbReference type="Rhea" id="RHEA-COMP:11604"/>
        <dbReference type="ChEBI" id="CHEBI:15378"/>
        <dbReference type="ChEBI" id="CHEBI:29999"/>
        <dbReference type="ChEBI" id="CHEBI:30616"/>
        <dbReference type="ChEBI" id="CHEBI:83421"/>
        <dbReference type="ChEBI" id="CHEBI:456216"/>
        <dbReference type="EC" id="2.7.11.1"/>
    </reaction>
</comment>
<dbReference type="FunFam" id="3.30.200.20:FF:000260">
    <property type="entry name" value="LRR receptor-like serine/threonine-protein kinase RPK2"/>
    <property type="match status" value="1"/>
</dbReference>
<dbReference type="InterPro" id="IPR008271">
    <property type="entry name" value="Ser/Thr_kinase_AS"/>
</dbReference>
<evidence type="ECO:0000256" key="17">
    <source>
        <dbReference type="ARBA" id="ARBA00022989"/>
    </source>
</evidence>
<evidence type="ECO:0000259" key="26">
    <source>
        <dbReference type="PROSITE" id="PS50011"/>
    </source>
</evidence>
<dbReference type="FunFam" id="3.80.10.10:FF:000095">
    <property type="entry name" value="LRR receptor-like serine/threonine-protein kinase GSO1"/>
    <property type="match status" value="1"/>
</dbReference>
<evidence type="ECO:0000256" key="11">
    <source>
        <dbReference type="ARBA" id="ARBA00022692"/>
    </source>
</evidence>
<keyword evidence="7" id="KW-0723">Serine/threonine-protein kinase</keyword>
<dbReference type="Pfam" id="PF08263">
    <property type="entry name" value="LRRNT_2"/>
    <property type="match status" value="1"/>
</dbReference>
<evidence type="ECO:0000256" key="5">
    <source>
        <dbReference type="ARBA" id="ARBA00022473"/>
    </source>
</evidence>
<keyword evidence="15" id="KW-0418">Kinase</keyword>
<comment type="subcellular location">
    <subcellularLocation>
        <location evidence="1">Cell membrane</location>
        <topology evidence="1">Single-pass type I membrane protein</topology>
    </subcellularLocation>
</comment>